<evidence type="ECO:0000259" key="11">
    <source>
        <dbReference type="PROSITE" id="PS50195"/>
    </source>
</evidence>
<dbReference type="GO" id="GO:0005774">
    <property type="term" value="C:vacuolar membrane"/>
    <property type="evidence" value="ECO:0007669"/>
    <property type="project" value="UniProtKB-SubCell"/>
</dbReference>
<dbReference type="CDD" id="cd07280">
    <property type="entry name" value="PX_YPT35"/>
    <property type="match status" value="1"/>
</dbReference>
<evidence type="ECO:0000256" key="3">
    <source>
        <dbReference type="ARBA" id="ARBA00007426"/>
    </source>
</evidence>
<keyword evidence="6" id="KW-0472">Membrane</keyword>
<evidence type="ECO:0000256" key="2">
    <source>
        <dbReference type="ARBA" id="ARBA00004481"/>
    </source>
</evidence>
<dbReference type="AlphaFoldDB" id="A0A1G4MEB8"/>
<evidence type="ECO:0000256" key="1">
    <source>
        <dbReference type="ARBA" id="ARBA00004148"/>
    </source>
</evidence>
<dbReference type="InterPro" id="IPR037917">
    <property type="entry name" value="Ypt35_PX"/>
</dbReference>
<evidence type="ECO:0000256" key="9">
    <source>
        <dbReference type="ARBA" id="ARBA00033785"/>
    </source>
</evidence>
<name>A0A1G4MEB8_LACFM</name>
<dbReference type="InterPro" id="IPR001683">
    <property type="entry name" value="PX_dom"/>
</dbReference>
<dbReference type="STRING" id="4955.A0A1G4MEB8"/>
<sequence length="159" mass="18222">MTQGVQFLAPEPIHLTDNESPAENSPQRSLHFKQITVGDCTIVNGQRSKFSVWQIQLVLSPRSNTGNSSPHIQLYKRYSDFVVFRESLLGSLPPDLRKSVPELPPRVSWYDSWRYQEANFNSSWLARRRAGLEFFLNQVLLNDKLLAKAGTCIRAFLEN</sequence>
<proteinExistence type="inferred from homology"/>
<dbReference type="EMBL" id="LT598490">
    <property type="protein sequence ID" value="SCW02271.1"/>
    <property type="molecule type" value="Genomic_DNA"/>
</dbReference>
<dbReference type="InterPro" id="IPR036871">
    <property type="entry name" value="PX_dom_sf"/>
</dbReference>
<reference evidence="13" key="1">
    <citation type="submission" date="2016-03" db="EMBL/GenBank/DDBJ databases">
        <authorList>
            <person name="Devillers H."/>
        </authorList>
    </citation>
    <scope>NUCLEOTIDE SEQUENCE [LARGE SCALE GENOMIC DNA]</scope>
</reference>
<evidence type="ECO:0000313" key="12">
    <source>
        <dbReference type="EMBL" id="SCW02271.1"/>
    </source>
</evidence>
<dbReference type="OMA" id="FAVWKIT"/>
<dbReference type="Pfam" id="PF00787">
    <property type="entry name" value="PX"/>
    <property type="match status" value="1"/>
</dbReference>
<feature type="domain" description="PX" evidence="11">
    <location>
        <begin position="31"/>
        <end position="159"/>
    </location>
</feature>
<evidence type="ECO:0000256" key="5">
    <source>
        <dbReference type="ARBA" id="ARBA00022753"/>
    </source>
</evidence>
<evidence type="ECO:0000256" key="6">
    <source>
        <dbReference type="ARBA" id="ARBA00023136"/>
    </source>
</evidence>
<comment type="similarity">
    <text evidence="3">Belongs to the YPT35 family.</text>
</comment>
<organism evidence="12 13">
    <name type="scientific">Lachancea fermentati</name>
    <name type="common">Zygosaccharomyces fermentati</name>
    <dbReference type="NCBI Taxonomy" id="4955"/>
    <lineage>
        <taxon>Eukaryota</taxon>
        <taxon>Fungi</taxon>
        <taxon>Dikarya</taxon>
        <taxon>Ascomycota</taxon>
        <taxon>Saccharomycotina</taxon>
        <taxon>Saccharomycetes</taxon>
        <taxon>Saccharomycetales</taxon>
        <taxon>Saccharomycetaceae</taxon>
        <taxon>Lachancea</taxon>
    </lineage>
</organism>
<comment type="subcellular location">
    <subcellularLocation>
        <location evidence="2">Endosome membrane</location>
        <topology evidence="2">Peripheral membrane protein</topology>
    </subcellularLocation>
    <subcellularLocation>
        <location evidence="1">Vacuole membrane</location>
        <topology evidence="1">Peripheral membrane protein</topology>
    </subcellularLocation>
</comment>
<dbReference type="PROSITE" id="PS50195">
    <property type="entry name" value="PX"/>
    <property type="match status" value="1"/>
</dbReference>
<dbReference type="GO" id="GO:0010008">
    <property type="term" value="C:endosome membrane"/>
    <property type="evidence" value="ECO:0007669"/>
    <property type="project" value="UniProtKB-SubCell"/>
</dbReference>
<keyword evidence="13" id="KW-1185">Reference proteome</keyword>
<evidence type="ECO:0000256" key="7">
    <source>
        <dbReference type="ARBA" id="ARBA00033728"/>
    </source>
</evidence>
<dbReference type="OrthoDB" id="10254720at2759"/>
<dbReference type="SMART" id="SM00312">
    <property type="entry name" value="PX"/>
    <property type="match status" value="1"/>
</dbReference>
<comment type="function">
    <text evidence="7">Recruits the lipid transfer protein VPS13 to endosomal and vacuolar membranes.</text>
</comment>
<evidence type="ECO:0000256" key="10">
    <source>
        <dbReference type="SAM" id="MobiDB-lite"/>
    </source>
</evidence>
<feature type="region of interest" description="Disordered" evidence="10">
    <location>
        <begin position="1"/>
        <end position="27"/>
    </location>
</feature>
<protein>
    <recommendedName>
        <fullName evidence="8">Endosomal/vacuolar adapter protein YPT35</fullName>
    </recommendedName>
    <alternativeName>
        <fullName evidence="9">PX domain-containing protein YPT35</fullName>
    </alternativeName>
</protein>
<evidence type="ECO:0000256" key="8">
    <source>
        <dbReference type="ARBA" id="ARBA00033774"/>
    </source>
</evidence>
<dbReference type="GO" id="GO:0032266">
    <property type="term" value="F:phosphatidylinositol-3-phosphate binding"/>
    <property type="evidence" value="ECO:0007669"/>
    <property type="project" value="InterPro"/>
</dbReference>
<evidence type="ECO:0000256" key="4">
    <source>
        <dbReference type="ARBA" id="ARBA00022554"/>
    </source>
</evidence>
<gene>
    <name evidence="12" type="ORF">LAFE_0F02762G</name>
</gene>
<keyword evidence="4" id="KW-0926">Vacuole</keyword>
<keyword evidence="5" id="KW-0967">Endosome</keyword>
<accession>A0A1G4MEB8</accession>
<feature type="compositionally biased region" description="Polar residues" evidence="10">
    <location>
        <begin position="18"/>
        <end position="27"/>
    </location>
</feature>
<dbReference type="SUPFAM" id="SSF64268">
    <property type="entry name" value="PX domain"/>
    <property type="match status" value="1"/>
</dbReference>
<dbReference type="Gene3D" id="3.30.1520.10">
    <property type="entry name" value="Phox-like domain"/>
    <property type="match status" value="1"/>
</dbReference>
<evidence type="ECO:0000313" key="13">
    <source>
        <dbReference type="Proteomes" id="UP000190831"/>
    </source>
</evidence>
<dbReference type="Proteomes" id="UP000190831">
    <property type="component" value="Chromosome F"/>
</dbReference>